<reference evidence="1" key="1">
    <citation type="submission" date="2021-12" db="EMBL/GenBank/DDBJ databases">
        <authorList>
            <person name="King R."/>
        </authorList>
    </citation>
    <scope>NUCLEOTIDE SEQUENCE</scope>
</reference>
<dbReference type="GO" id="GO:0030833">
    <property type="term" value="P:regulation of actin filament polymerization"/>
    <property type="evidence" value="ECO:0007669"/>
    <property type="project" value="InterPro"/>
</dbReference>
<dbReference type="AlphaFoldDB" id="A0A9P0F3A6"/>
<dbReference type="PIRSF" id="PIRSF008153">
    <property type="entry name" value="FMR1_interacting"/>
    <property type="match status" value="1"/>
</dbReference>
<dbReference type="InterPro" id="IPR008081">
    <property type="entry name" value="Cytoplasmic_FMR1-int"/>
</dbReference>
<proteinExistence type="predicted"/>
<dbReference type="Pfam" id="PF05994">
    <property type="entry name" value="FragX_IP"/>
    <property type="match status" value="1"/>
</dbReference>
<dbReference type="PANTHER" id="PTHR12195">
    <property type="entry name" value="CYTOPLASMIC FMR1-INTERACTING PROTEIN-RELATED"/>
    <property type="match status" value="1"/>
</dbReference>
<sequence length="210" mass="24665">MLCTWQCCSQAIPQPKSNEQPNWVEIYEKTAEVLATEVKLLLNFMYFLVNTTFKDLRTDKENKETADLAVYGLQLLSEWSSVVTELYSRKLLHLTDHHQNEECPQKAEEYERATRYNYMEEEKFALIEFIAMLKGLQVLMSRMETFFTEAIRRNTYAELQDFVQVILREPLRKAIKNKRDLIRSILISVRETCAEWQRGVEPSADPALKG</sequence>
<evidence type="ECO:0000313" key="1">
    <source>
        <dbReference type="EMBL" id="CAH0387884.1"/>
    </source>
</evidence>
<dbReference type="GO" id="GO:0031267">
    <property type="term" value="F:small GTPase binding"/>
    <property type="evidence" value="ECO:0007669"/>
    <property type="project" value="InterPro"/>
</dbReference>
<dbReference type="EMBL" id="OU963865">
    <property type="protein sequence ID" value="CAH0387884.1"/>
    <property type="molecule type" value="Genomic_DNA"/>
</dbReference>
<protein>
    <submittedName>
        <fullName evidence="1">Uncharacterized protein</fullName>
    </submittedName>
</protein>
<keyword evidence="2" id="KW-1185">Reference proteome</keyword>
<accession>A0A9P0F3A6</accession>
<name>A0A9P0F3A6_BEMTA</name>
<evidence type="ECO:0000313" key="2">
    <source>
        <dbReference type="Proteomes" id="UP001152759"/>
    </source>
</evidence>
<organism evidence="1 2">
    <name type="scientific">Bemisia tabaci</name>
    <name type="common">Sweetpotato whitefly</name>
    <name type="synonym">Aleurodes tabaci</name>
    <dbReference type="NCBI Taxonomy" id="7038"/>
    <lineage>
        <taxon>Eukaryota</taxon>
        <taxon>Metazoa</taxon>
        <taxon>Ecdysozoa</taxon>
        <taxon>Arthropoda</taxon>
        <taxon>Hexapoda</taxon>
        <taxon>Insecta</taxon>
        <taxon>Pterygota</taxon>
        <taxon>Neoptera</taxon>
        <taxon>Paraneoptera</taxon>
        <taxon>Hemiptera</taxon>
        <taxon>Sternorrhyncha</taxon>
        <taxon>Aleyrodoidea</taxon>
        <taxon>Aleyrodidae</taxon>
        <taxon>Aleyrodinae</taxon>
        <taxon>Bemisia</taxon>
    </lineage>
</organism>
<gene>
    <name evidence="1" type="ORF">BEMITA_LOCUS6844</name>
</gene>
<dbReference type="Proteomes" id="UP001152759">
    <property type="component" value="Chromosome 4"/>
</dbReference>